<dbReference type="GO" id="GO:0006352">
    <property type="term" value="P:DNA-templated transcription initiation"/>
    <property type="evidence" value="ECO:0007669"/>
    <property type="project" value="InterPro"/>
</dbReference>
<dbReference type="InterPro" id="IPR052704">
    <property type="entry name" value="ECF_Sigma-70_Domain"/>
</dbReference>
<dbReference type="Gene3D" id="1.10.1740.10">
    <property type="match status" value="1"/>
</dbReference>
<dbReference type="InterPro" id="IPR036388">
    <property type="entry name" value="WH-like_DNA-bd_sf"/>
</dbReference>
<dbReference type="RefSeq" id="WP_091187496.1">
    <property type="nucleotide sequence ID" value="NZ_FOMT01000003.1"/>
</dbReference>
<protein>
    <submittedName>
        <fullName evidence="4">RNA polymerase sigma-70 factor, ECF subfamily</fullName>
    </submittedName>
</protein>
<dbReference type="Proteomes" id="UP000198855">
    <property type="component" value="Unassembled WGS sequence"/>
</dbReference>
<dbReference type="GO" id="GO:0016987">
    <property type="term" value="F:sigma factor activity"/>
    <property type="evidence" value="ECO:0007669"/>
    <property type="project" value="InterPro"/>
</dbReference>
<dbReference type="InterPro" id="IPR013249">
    <property type="entry name" value="RNA_pol_sigma70_r4_t2"/>
</dbReference>
<evidence type="ECO:0000313" key="4">
    <source>
        <dbReference type="EMBL" id="SFE56726.1"/>
    </source>
</evidence>
<dbReference type="GO" id="GO:0003677">
    <property type="term" value="F:DNA binding"/>
    <property type="evidence" value="ECO:0007669"/>
    <property type="project" value="InterPro"/>
</dbReference>
<dbReference type="STRING" id="1045775.SAMN05216378_3565"/>
<dbReference type="InterPro" id="IPR013325">
    <property type="entry name" value="RNA_pol_sigma_r2"/>
</dbReference>
<dbReference type="NCBIfam" id="TIGR02937">
    <property type="entry name" value="sigma70-ECF"/>
    <property type="match status" value="1"/>
</dbReference>
<gene>
    <name evidence="4" type="ORF">SAMN05216378_3565</name>
</gene>
<comment type="subunit">
    <text evidence="1">Interacts transiently with the RNA polymerase catalytic core formed by RpoA, RpoB, RpoC and RpoZ (2 alpha, 1 beta, 1 beta' and 1 omega subunit) to form the RNA polymerase holoenzyme that can initiate transcription.</text>
</comment>
<keyword evidence="5" id="KW-1185">Reference proteome</keyword>
<dbReference type="PANTHER" id="PTHR30173:SF36">
    <property type="entry name" value="ECF RNA POLYMERASE SIGMA FACTOR SIGJ"/>
    <property type="match status" value="1"/>
</dbReference>
<dbReference type="SUPFAM" id="SSF88946">
    <property type="entry name" value="Sigma2 domain of RNA polymerase sigma factors"/>
    <property type="match status" value="1"/>
</dbReference>
<evidence type="ECO:0000259" key="2">
    <source>
        <dbReference type="Pfam" id="PF04542"/>
    </source>
</evidence>
<evidence type="ECO:0000259" key="3">
    <source>
        <dbReference type="Pfam" id="PF08281"/>
    </source>
</evidence>
<dbReference type="InterPro" id="IPR007627">
    <property type="entry name" value="RNA_pol_sigma70_r2"/>
</dbReference>
<dbReference type="SUPFAM" id="SSF54427">
    <property type="entry name" value="NTF2-like"/>
    <property type="match status" value="1"/>
</dbReference>
<dbReference type="Pfam" id="PF08281">
    <property type="entry name" value="Sigma70_r4_2"/>
    <property type="match status" value="1"/>
</dbReference>
<dbReference type="InterPro" id="IPR013324">
    <property type="entry name" value="RNA_pol_sigma_r3/r4-like"/>
</dbReference>
<dbReference type="Pfam" id="PF04542">
    <property type="entry name" value="Sigma70_r2"/>
    <property type="match status" value="1"/>
</dbReference>
<dbReference type="OrthoDB" id="3211555at2"/>
<evidence type="ECO:0000256" key="1">
    <source>
        <dbReference type="ARBA" id="ARBA00011344"/>
    </source>
</evidence>
<reference evidence="5" key="1">
    <citation type="submission" date="2016-10" db="EMBL/GenBank/DDBJ databases">
        <authorList>
            <person name="Varghese N."/>
            <person name="Submissions S."/>
        </authorList>
    </citation>
    <scope>NUCLEOTIDE SEQUENCE [LARGE SCALE GENOMIC DNA]</scope>
    <source>
        <strain evidence="5">CGMCC 1.10784</strain>
    </source>
</reference>
<proteinExistence type="predicted"/>
<accession>A0A1I2BKM6</accession>
<evidence type="ECO:0000313" key="5">
    <source>
        <dbReference type="Proteomes" id="UP000198855"/>
    </source>
</evidence>
<feature type="domain" description="RNA polymerase sigma-70 region 2" evidence="2">
    <location>
        <begin position="4"/>
        <end position="69"/>
    </location>
</feature>
<organism evidence="4 5">
    <name type="scientific">Paenibacillus catalpae</name>
    <dbReference type="NCBI Taxonomy" id="1045775"/>
    <lineage>
        <taxon>Bacteria</taxon>
        <taxon>Bacillati</taxon>
        <taxon>Bacillota</taxon>
        <taxon>Bacilli</taxon>
        <taxon>Bacillales</taxon>
        <taxon>Paenibacillaceae</taxon>
        <taxon>Paenibacillus</taxon>
    </lineage>
</organism>
<feature type="domain" description="RNA polymerase sigma factor 70 region 4 type 2" evidence="3">
    <location>
        <begin position="101"/>
        <end position="151"/>
    </location>
</feature>
<dbReference type="NCBIfam" id="TIGR02957">
    <property type="entry name" value="SigX4"/>
    <property type="match status" value="1"/>
</dbReference>
<sequence>MVELYTQYKNLLFRLAYELTGSAADAEDAVQDVFVKVQKVSAERLKEPKAYLCKMMTNHCIDLLRSARKRRELYIGPWLPEPVYESSFEDAEHHDTLSYAMLVLLERLTPAERAVFVLREALCFDYPAIAELIDKSEMNCRKLMSRAKAKMGIAEEELHNRGRIRQQWLELFVQALSHGEAEAVLSLLHEDVVLLSDGGGKVHAAIRPIVSSGRVAQFLLGIIRKAQHEEGLSVEFAALGGGTAILVRQGGHVTTAVFLSMKQDKIQEIYLVVNPEKLIRLQEHS</sequence>
<dbReference type="PANTHER" id="PTHR30173">
    <property type="entry name" value="SIGMA 19 FACTOR"/>
    <property type="match status" value="1"/>
</dbReference>
<dbReference type="EMBL" id="FOMT01000003">
    <property type="protein sequence ID" value="SFE56726.1"/>
    <property type="molecule type" value="Genomic_DNA"/>
</dbReference>
<dbReference type="InterPro" id="IPR032710">
    <property type="entry name" value="NTF2-like_dom_sf"/>
</dbReference>
<dbReference type="NCBIfam" id="NF007214">
    <property type="entry name" value="PRK09636.1"/>
    <property type="match status" value="1"/>
</dbReference>
<dbReference type="InterPro" id="IPR014303">
    <property type="entry name" value="RNA_pol_sigma-70_ECF"/>
</dbReference>
<dbReference type="SUPFAM" id="SSF88659">
    <property type="entry name" value="Sigma3 and sigma4 domains of RNA polymerase sigma factors"/>
    <property type="match status" value="1"/>
</dbReference>
<name>A0A1I2BKM6_9BACL</name>
<dbReference type="InterPro" id="IPR014284">
    <property type="entry name" value="RNA_pol_sigma-70_dom"/>
</dbReference>
<dbReference type="Gene3D" id="1.10.10.10">
    <property type="entry name" value="Winged helix-like DNA-binding domain superfamily/Winged helix DNA-binding domain"/>
    <property type="match status" value="1"/>
</dbReference>
<dbReference type="AlphaFoldDB" id="A0A1I2BKM6"/>